<feature type="compositionally biased region" description="Basic and acidic residues" evidence="1">
    <location>
        <begin position="147"/>
        <end position="161"/>
    </location>
</feature>
<sequence length="198" mass="22166">MKPSPLSLERLEFSKVAVTANPGFTPVSGGVFTQLDFDFKGINISRRARLRYPPEEAPDPKHFFCVFGIKILQEDQKERPLPYEIDIEVSALFTYLDGSLVGADRFRAVRFSAYQMLYGALREMIATVTARSRFGLLQLPSADFRQAAKSDSESDEAKRQETLAALPAPEVVIIPQESPESAEATKPKRRKASRKLDV</sequence>
<organism evidence="2 3">
    <name type="scientific">Paraburkholderia dilworthii</name>
    <dbReference type="NCBI Taxonomy" id="948106"/>
    <lineage>
        <taxon>Bacteria</taxon>
        <taxon>Pseudomonadati</taxon>
        <taxon>Pseudomonadota</taxon>
        <taxon>Betaproteobacteria</taxon>
        <taxon>Burkholderiales</taxon>
        <taxon>Burkholderiaceae</taxon>
        <taxon>Paraburkholderia</taxon>
    </lineage>
</organism>
<evidence type="ECO:0000313" key="3">
    <source>
        <dbReference type="Proteomes" id="UP001629367"/>
    </source>
</evidence>
<dbReference type="EMBL" id="JAQQBZ010000019">
    <property type="protein sequence ID" value="MFM0596061.1"/>
    <property type="molecule type" value="Genomic_DNA"/>
</dbReference>
<feature type="compositionally biased region" description="Basic residues" evidence="1">
    <location>
        <begin position="187"/>
        <end position="198"/>
    </location>
</feature>
<dbReference type="RefSeq" id="WP_408215812.1">
    <property type="nucleotide sequence ID" value="NZ_JAQQBZ010000019.1"/>
</dbReference>
<evidence type="ECO:0008006" key="4">
    <source>
        <dbReference type="Google" id="ProtNLM"/>
    </source>
</evidence>
<proteinExistence type="predicted"/>
<dbReference type="SUPFAM" id="SSF54611">
    <property type="entry name" value="SecB-like"/>
    <property type="match status" value="1"/>
</dbReference>
<dbReference type="InterPro" id="IPR035958">
    <property type="entry name" value="SecB-like_sf"/>
</dbReference>
<dbReference type="Gene3D" id="3.10.420.10">
    <property type="entry name" value="SecB-like"/>
    <property type="match status" value="1"/>
</dbReference>
<keyword evidence="3" id="KW-1185">Reference proteome</keyword>
<name>A0ABW9DAX7_9BURK</name>
<accession>A0ABW9DAX7</accession>
<dbReference type="Proteomes" id="UP001629367">
    <property type="component" value="Unassembled WGS sequence"/>
</dbReference>
<protein>
    <recommendedName>
        <fullName evidence="4">Stringent starvation protein B</fullName>
    </recommendedName>
</protein>
<feature type="region of interest" description="Disordered" evidence="1">
    <location>
        <begin position="147"/>
        <end position="198"/>
    </location>
</feature>
<reference evidence="2 3" key="1">
    <citation type="journal article" date="2024" name="Chem. Sci.">
        <title>Discovery of megapolipeptins by genome mining of a Burkholderiales bacteria collection.</title>
        <authorList>
            <person name="Paulo B.S."/>
            <person name="Recchia M.J.J."/>
            <person name="Lee S."/>
            <person name="Fergusson C.H."/>
            <person name="Romanowski S.B."/>
            <person name="Hernandez A."/>
            <person name="Krull N."/>
            <person name="Liu D.Y."/>
            <person name="Cavanagh H."/>
            <person name="Bos A."/>
            <person name="Gray C.A."/>
            <person name="Murphy B.T."/>
            <person name="Linington R.G."/>
            <person name="Eustaquio A.S."/>
        </authorList>
    </citation>
    <scope>NUCLEOTIDE SEQUENCE [LARGE SCALE GENOMIC DNA]</scope>
    <source>
        <strain evidence="2 3">RL17-335-BIF-A</strain>
    </source>
</reference>
<gene>
    <name evidence="2" type="ORF">PQQ68_23830</name>
</gene>
<evidence type="ECO:0000313" key="2">
    <source>
        <dbReference type="EMBL" id="MFM0596061.1"/>
    </source>
</evidence>
<evidence type="ECO:0000256" key="1">
    <source>
        <dbReference type="SAM" id="MobiDB-lite"/>
    </source>
</evidence>
<comment type="caution">
    <text evidence="2">The sequence shown here is derived from an EMBL/GenBank/DDBJ whole genome shotgun (WGS) entry which is preliminary data.</text>
</comment>